<sequence>MKSTLDRVRIGAGLTSAYVDDREIVADGPKALRGALADALYDTFHTGHPRPGEAEHRSVRDPEFERLLRERVPHRDTAAVAPVEPGMPGVLRLNGVRVRVPESRLGDEVATPAGPARHVRLPAVRPSVSPGFLLAGGSAGEGLGEGGCLRVYLGAESAEAAPGLWGAVLERLELLRLPYRAKVLSARDLHPRRDSVVVYLGPSAWQAVPEIAAAARAAGGLREDRSAYVAPLGPGAGWAWEPDDRRPGMRGLSFGEHRSHAVAAGLLACAEHGGDRAEAVREALLAAGIDPDAPHRNLTSPARPFQTSGPEPGPGPREDKEGGDPHVH</sequence>
<feature type="compositionally biased region" description="Polar residues" evidence="1">
    <location>
        <begin position="297"/>
        <end position="309"/>
    </location>
</feature>
<evidence type="ECO:0000313" key="2">
    <source>
        <dbReference type="EMBL" id="MCK2213712.1"/>
    </source>
</evidence>
<name>A0ABT0FN38_9ACTN</name>
<protein>
    <submittedName>
        <fullName evidence="2">T3SS effector HopA1 family protein</fullName>
    </submittedName>
</protein>
<dbReference type="EMBL" id="JAKRKC020000001">
    <property type="protein sequence ID" value="MCK2213712.1"/>
    <property type="molecule type" value="Genomic_DNA"/>
</dbReference>
<comment type="caution">
    <text evidence="2">The sequence shown here is derived from an EMBL/GenBank/DDBJ whole genome shotgun (WGS) entry which is preliminary data.</text>
</comment>
<feature type="compositionally biased region" description="Basic and acidic residues" evidence="1">
    <location>
        <begin position="316"/>
        <end position="328"/>
    </location>
</feature>
<dbReference type="Pfam" id="PF17914">
    <property type="entry name" value="HopA1"/>
    <property type="match status" value="1"/>
</dbReference>
<dbReference type="Proteomes" id="UP001317259">
    <property type="component" value="Unassembled WGS sequence"/>
</dbReference>
<accession>A0ABT0FN38</accession>
<dbReference type="InterPro" id="IPR040871">
    <property type="entry name" value="HopA1"/>
</dbReference>
<keyword evidence="3" id="KW-1185">Reference proteome</keyword>
<organism evidence="2 3">
    <name type="scientific">Actinomadura luzonensis</name>
    <dbReference type="NCBI Taxonomy" id="2805427"/>
    <lineage>
        <taxon>Bacteria</taxon>
        <taxon>Bacillati</taxon>
        <taxon>Actinomycetota</taxon>
        <taxon>Actinomycetes</taxon>
        <taxon>Streptosporangiales</taxon>
        <taxon>Thermomonosporaceae</taxon>
        <taxon>Actinomadura</taxon>
    </lineage>
</organism>
<dbReference type="RefSeq" id="WP_242371844.1">
    <property type="nucleotide sequence ID" value="NZ_JAKRKC020000001.1"/>
</dbReference>
<proteinExistence type="predicted"/>
<reference evidence="2 3" key="1">
    <citation type="submission" date="2022-04" db="EMBL/GenBank/DDBJ databases">
        <title>Genome draft of Actinomadura sp. ATCC 31491.</title>
        <authorList>
            <person name="Shi X."/>
            <person name="Du Y."/>
        </authorList>
    </citation>
    <scope>NUCLEOTIDE SEQUENCE [LARGE SCALE GENOMIC DNA]</scope>
    <source>
        <strain evidence="2 3">ATCC 31491</strain>
    </source>
</reference>
<evidence type="ECO:0000256" key="1">
    <source>
        <dbReference type="SAM" id="MobiDB-lite"/>
    </source>
</evidence>
<feature type="region of interest" description="Disordered" evidence="1">
    <location>
        <begin position="288"/>
        <end position="328"/>
    </location>
</feature>
<evidence type="ECO:0000313" key="3">
    <source>
        <dbReference type="Proteomes" id="UP001317259"/>
    </source>
</evidence>
<gene>
    <name evidence="2" type="ORF">MF672_007920</name>
</gene>